<name>A0AAW1EQP7_ZOAVI</name>
<evidence type="ECO:0000313" key="2">
    <source>
        <dbReference type="EMBL" id="KAK9524637.1"/>
    </source>
</evidence>
<feature type="compositionally biased region" description="Low complexity" evidence="1">
    <location>
        <begin position="25"/>
        <end position="35"/>
    </location>
</feature>
<dbReference type="Proteomes" id="UP001488805">
    <property type="component" value="Unassembled WGS sequence"/>
</dbReference>
<organism evidence="2 3">
    <name type="scientific">Zoarces viviparus</name>
    <name type="common">Viviparous eelpout</name>
    <name type="synonym">Blennius viviparus</name>
    <dbReference type="NCBI Taxonomy" id="48416"/>
    <lineage>
        <taxon>Eukaryota</taxon>
        <taxon>Metazoa</taxon>
        <taxon>Chordata</taxon>
        <taxon>Craniata</taxon>
        <taxon>Vertebrata</taxon>
        <taxon>Euteleostomi</taxon>
        <taxon>Actinopterygii</taxon>
        <taxon>Neopterygii</taxon>
        <taxon>Teleostei</taxon>
        <taxon>Neoteleostei</taxon>
        <taxon>Acanthomorphata</taxon>
        <taxon>Eupercaria</taxon>
        <taxon>Perciformes</taxon>
        <taxon>Cottioidei</taxon>
        <taxon>Zoarcales</taxon>
        <taxon>Zoarcidae</taxon>
        <taxon>Zoarcinae</taxon>
        <taxon>Zoarces</taxon>
    </lineage>
</organism>
<comment type="caution">
    <text evidence="2">The sequence shown here is derived from an EMBL/GenBank/DDBJ whole genome shotgun (WGS) entry which is preliminary data.</text>
</comment>
<gene>
    <name evidence="2" type="ORF">VZT92_017013</name>
</gene>
<reference evidence="2 3" key="1">
    <citation type="journal article" date="2024" name="Genome Biol. Evol.">
        <title>Chromosome-level genome assembly of the viviparous eelpout Zoarces viviparus.</title>
        <authorList>
            <person name="Fuhrmann N."/>
            <person name="Brasseur M.V."/>
            <person name="Bakowski C.E."/>
            <person name="Podsiadlowski L."/>
            <person name="Prost S."/>
            <person name="Krehenwinkel H."/>
            <person name="Mayer C."/>
        </authorList>
    </citation>
    <scope>NUCLEOTIDE SEQUENCE [LARGE SCALE GENOMIC DNA]</scope>
    <source>
        <strain evidence="2">NO-MEL_2022_Ind0_liver</strain>
    </source>
</reference>
<dbReference type="EMBL" id="JBCEZU010000145">
    <property type="protein sequence ID" value="KAK9524637.1"/>
    <property type="molecule type" value="Genomic_DNA"/>
</dbReference>
<accession>A0AAW1EQP7</accession>
<evidence type="ECO:0000256" key="1">
    <source>
        <dbReference type="SAM" id="MobiDB-lite"/>
    </source>
</evidence>
<protein>
    <submittedName>
        <fullName evidence="2">Uncharacterized protein</fullName>
    </submittedName>
</protein>
<sequence>MPCFPHMCCVSTSHPLQNALPPPVSSSKQVSSGVSITVQEMKQGKPGRRCSQDLSETKATKPDLWRNIKRREDRQHRQLIAMKNRL</sequence>
<evidence type="ECO:0000313" key="3">
    <source>
        <dbReference type="Proteomes" id="UP001488805"/>
    </source>
</evidence>
<feature type="region of interest" description="Disordered" evidence="1">
    <location>
        <begin position="20"/>
        <end position="60"/>
    </location>
</feature>
<keyword evidence="3" id="KW-1185">Reference proteome</keyword>
<dbReference type="AlphaFoldDB" id="A0AAW1EQP7"/>
<proteinExistence type="predicted"/>